<dbReference type="PROSITE" id="PS50176">
    <property type="entry name" value="ARM_REPEAT"/>
    <property type="match status" value="1"/>
</dbReference>
<name>A0A6P6Y9R2_DERPT</name>
<dbReference type="Pfam" id="PF01749">
    <property type="entry name" value="IBB"/>
    <property type="match status" value="1"/>
</dbReference>
<accession>A0A6P6Y9R2</accession>
<dbReference type="InterPro" id="IPR016024">
    <property type="entry name" value="ARM-type_fold"/>
</dbReference>
<dbReference type="InterPro" id="IPR036975">
    <property type="entry name" value="Importin-a_IBB_sf"/>
</dbReference>
<proteinExistence type="inferred from homology"/>
<feature type="domain" description="IBB" evidence="8">
    <location>
        <begin position="1"/>
        <end position="52"/>
    </location>
</feature>
<dbReference type="KEGG" id="dpte:113795322"/>
<feature type="region of interest" description="Disordered" evidence="7">
    <location>
        <begin position="1"/>
        <end position="24"/>
    </location>
</feature>
<dbReference type="GO" id="GO:0005737">
    <property type="term" value="C:cytoplasm"/>
    <property type="evidence" value="ECO:0007669"/>
    <property type="project" value="InterPro"/>
</dbReference>
<evidence type="ECO:0000256" key="5">
    <source>
        <dbReference type="PIRNR" id="PIRNR005673"/>
    </source>
</evidence>
<evidence type="ECO:0000259" key="8">
    <source>
        <dbReference type="PROSITE" id="PS51214"/>
    </source>
</evidence>
<organism evidence="9 10">
    <name type="scientific">Dermatophagoides pteronyssinus</name>
    <name type="common">European house dust mite</name>
    <dbReference type="NCBI Taxonomy" id="6956"/>
    <lineage>
        <taxon>Eukaryota</taxon>
        <taxon>Metazoa</taxon>
        <taxon>Ecdysozoa</taxon>
        <taxon>Arthropoda</taxon>
        <taxon>Chelicerata</taxon>
        <taxon>Arachnida</taxon>
        <taxon>Acari</taxon>
        <taxon>Acariformes</taxon>
        <taxon>Sarcoptiformes</taxon>
        <taxon>Astigmata</taxon>
        <taxon>Psoroptidia</taxon>
        <taxon>Analgoidea</taxon>
        <taxon>Pyroglyphidae</taxon>
        <taxon>Dermatophagoidinae</taxon>
        <taxon>Dermatophagoides</taxon>
    </lineage>
</organism>
<evidence type="ECO:0000256" key="6">
    <source>
        <dbReference type="PROSITE-ProRule" id="PRU00259"/>
    </source>
</evidence>
<evidence type="ECO:0000256" key="4">
    <source>
        <dbReference type="ARBA" id="ARBA00022927"/>
    </source>
</evidence>
<dbReference type="Gene3D" id="1.25.10.10">
    <property type="entry name" value="Leucine-rich Repeat Variant"/>
    <property type="match status" value="1"/>
</dbReference>
<feature type="repeat" description="ARM" evidence="6">
    <location>
        <begin position="121"/>
        <end position="165"/>
    </location>
</feature>
<dbReference type="PANTHER" id="PTHR23316">
    <property type="entry name" value="IMPORTIN ALPHA"/>
    <property type="match status" value="1"/>
</dbReference>
<keyword evidence="9" id="KW-1185">Reference proteome</keyword>
<evidence type="ECO:0000256" key="1">
    <source>
        <dbReference type="ARBA" id="ARBA00010394"/>
    </source>
</evidence>
<dbReference type="InParanoid" id="A0A6P6Y9R2"/>
<dbReference type="Pfam" id="PF00514">
    <property type="entry name" value="Arm"/>
    <property type="match status" value="2"/>
</dbReference>
<dbReference type="PROSITE" id="PS51214">
    <property type="entry name" value="IBB"/>
    <property type="match status" value="1"/>
</dbReference>
<dbReference type="GO" id="GO:0061608">
    <property type="term" value="F:nuclear import signal receptor activity"/>
    <property type="evidence" value="ECO:0007669"/>
    <property type="project" value="InterPro"/>
</dbReference>
<keyword evidence="3" id="KW-0677">Repeat</keyword>
<dbReference type="RefSeq" id="XP_027201319.1">
    <property type="nucleotide sequence ID" value="XM_027345518.1"/>
</dbReference>
<feature type="compositionally biased region" description="Basic and acidic residues" evidence="7">
    <location>
        <begin position="8"/>
        <end position="24"/>
    </location>
</feature>
<evidence type="ECO:0000256" key="2">
    <source>
        <dbReference type="ARBA" id="ARBA00022448"/>
    </source>
</evidence>
<dbReference type="GO" id="GO:0006606">
    <property type="term" value="P:protein import into nucleus"/>
    <property type="evidence" value="ECO:0007669"/>
    <property type="project" value="InterPro"/>
</dbReference>
<dbReference type="OrthoDB" id="29145at2759"/>
<protein>
    <recommendedName>
        <fullName evidence="5">Importin subunit alpha</fullName>
    </recommendedName>
</protein>
<keyword evidence="2 5" id="KW-0813">Transport</keyword>
<keyword evidence="4 5" id="KW-0653">Protein transport</keyword>
<dbReference type="Proteomes" id="UP000515146">
    <property type="component" value="Unplaced"/>
</dbReference>
<evidence type="ECO:0000256" key="3">
    <source>
        <dbReference type="ARBA" id="ARBA00022737"/>
    </source>
</evidence>
<dbReference type="InterPro" id="IPR011989">
    <property type="entry name" value="ARM-like"/>
</dbReference>
<evidence type="ECO:0000256" key="7">
    <source>
        <dbReference type="SAM" id="MobiDB-lite"/>
    </source>
</evidence>
<feature type="region of interest" description="Disordered" evidence="7">
    <location>
        <begin position="36"/>
        <end position="72"/>
    </location>
</feature>
<evidence type="ECO:0000313" key="10">
    <source>
        <dbReference type="RefSeq" id="XP_027201319.1"/>
    </source>
</evidence>
<dbReference type="InterPro" id="IPR000225">
    <property type="entry name" value="Armadillo"/>
</dbReference>
<dbReference type="OMA" id="VWIITNM"/>
<dbReference type="Gene3D" id="1.20.5.690">
    <property type="entry name" value="Importin-alpha, importin-beta-binding domain"/>
    <property type="match status" value="1"/>
</dbReference>
<reference evidence="10" key="1">
    <citation type="submission" date="2025-08" db="UniProtKB">
        <authorList>
            <consortium name="RefSeq"/>
        </authorList>
    </citation>
    <scope>IDENTIFICATION</scope>
    <source>
        <strain evidence="10">Airmid</strain>
    </source>
</reference>
<dbReference type="SUPFAM" id="SSF48371">
    <property type="entry name" value="ARM repeat"/>
    <property type="match status" value="1"/>
</dbReference>
<dbReference type="AlphaFoldDB" id="A0A6P6Y9R2"/>
<dbReference type="SMART" id="SM00185">
    <property type="entry name" value="ARM"/>
    <property type="match status" value="6"/>
</dbReference>
<dbReference type="InterPro" id="IPR024931">
    <property type="entry name" value="Importin_alpha"/>
</dbReference>
<dbReference type="InterPro" id="IPR002652">
    <property type="entry name" value="Importin-a_IBB"/>
</dbReference>
<evidence type="ECO:0000313" key="9">
    <source>
        <dbReference type="Proteomes" id="UP000515146"/>
    </source>
</evidence>
<comment type="similarity">
    <text evidence="1 5">Belongs to the importin alpha family.</text>
</comment>
<dbReference type="PIRSF" id="PIRSF005673">
    <property type="entry name" value="Importin_alpha"/>
    <property type="match status" value="1"/>
</dbReference>
<sequence>MLPKTNQRCKDFKNAAEDPLRRRENEQFQIRKAAREAQLAKRRGNATHAEPSAGELSMNDDTQSAKPLAGSVKPQKTFVSEKVLEGLFSSDDNVLYESVQTVRRSLSNDYDPPIQTFIDIGLVEPFIKIMRERTDHNSLRFEAAWTLTNVASGSSSQTSAVVEAGGIAAFGELLDSGDKFLIEQSLWGLGNIAGDCRENRGMIIESGVIDAIIRETGNVDSPVCTLNVMRYGIWSISNMCRGCHNFSRSYATAILDVVVKLITYNDPDLLGDTCWCVYYLLDNFMSATSGSCVGTLLTGNDDQTEILIRYNCVPLLRDLLDSPKRTIRKEACWAISNIAAGTVAQVQELFNCNVFAKVCEIFADGDFESRREAAWTICNAANGATVEQIEELVRIGVIPPLCAMLASHEVKLVHIMLEAARKILESGVTLMRRKGLLENPFCILFEEANAFEYLEDMQYWDDKPRIQSLAVNIIQDFLDVVEDEEVRKEEPAEEPAMFGGMM</sequence>
<gene>
    <name evidence="10" type="primary">LOC113795322</name>
</gene>